<dbReference type="OrthoDB" id="6554712at2"/>
<reference evidence="3 4" key="1">
    <citation type="submission" date="2019-04" db="EMBL/GenBank/DDBJ databases">
        <title>Trinickia sp. 7GSK02, isolated from subtropical forest soil.</title>
        <authorList>
            <person name="Gao Z.-H."/>
            <person name="Qiu L.-H."/>
        </authorList>
    </citation>
    <scope>NUCLEOTIDE SEQUENCE [LARGE SCALE GENOMIC DNA]</scope>
    <source>
        <strain evidence="3 4">7GSK02</strain>
    </source>
</reference>
<dbReference type="Gene3D" id="2.60.40.3110">
    <property type="match status" value="1"/>
</dbReference>
<dbReference type="EMBL" id="SWJE01000003">
    <property type="protein sequence ID" value="TKC90886.1"/>
    <property type="molecule type" value="Genomic_DNA"/>
</dbReference>
<dbReference type="Proteomes" id="UP000305539">
    <property type="component" value="Unassembled WGS sequence"/>
</dbReference>
<dbReference type="AlphaFoldDB" id="A0A4U1IBE6"/>
<evidence type="ECO:0000256" key="1">
    <source>
        <dbReference type="RuleBase" id="RU003884"/>
    </source>
</evidence>
<comment type="caution">
    <text evidence="3">The sequence shown here is derived from an EMBL/GenBank/DDBJ whole genome shotgun (WGS) entry which is preliminary data.</text>
</comment>
<evidence type="ECO:0000313" key="3">
    <source>
        <dbReference type="EMBL" id="TKC90886.1"/>
    </source>
</evidence>
<dbReference type="GO" id="GO:0009279">
    <property type="term" value="C:cell outer membrane"/>
    <property type="evidence" value="ECO:0007669"/>
    <property type="project" value="UniProtKB-SubCell"/>
</dbReference>
<feature type="region of interest" description="Disordered" evidence="2">
    <location>
        <begin position="78"/>
        <end position="116"/>
    </location>
</feature>
<proteinExistence type="inferred from homology"/>
<dbReference type="InterPro" id="IPR018030">
    <property type="entry name" value="Fimbrial_membr_usher_CS"/>
</dbReference>
<comment type="similarity">
    <text evidence="1">Belongs to the fimbrial export usher family.</text>
</comment>
<keyword evidence="1" id="KW-0813">Transport</keyword>
<keyword evidence="4" id="KW-1185">Reference proteome</keyword>
<keyword evidence="1" id="KW-0472">Membrane</keyword>
<dbReference type="GO" id="GO:0015473">
    <property type="term" value="F:fimbrial usher porin activity"/>
    <property type="evidence" value="ECO:0007669"/>
    <property type="project" value="InterPro"/>
</dbReference>
<sequence length="134" mass="14452">MPRPRRAAFAAQGPERIEIRQAGQLIRSTVVPAGPFALTNLALIDRTSAVEVTTVDCNGKRRTTVAEAVSLIDTAPPAAASYSPQGKRGWPMRQASTARAAARRSKSLPARDSTFGASQSAWRSGTRFRFLSIR</sequence>
<gene>
    <name evidence="3" type="ORF">FAZ69_05785</name>
</gene>
<protein>
    <submittedName>
        <fullName evidence="3">Uncharacterized protein</fullName>
    </submittedName>
</protein>
<dbReference type="PROSITE" id="PS01151">
    <property type="entry name" value="FIMBRIAL_USHER"/>
    <property type="match status" value="1"/>
</dbReference>
<dbReference type="GO" id="GO:0009297">
    <property type="term" value="P:pilus assembly"/>
    <property type="evidence" value="ECO:0007669"/>
    <property type="project" value="InterPro"/>
</dbReference>
<keyword evidence="1" id="KW-0998">Cell outer membrane</keyword>
<name>A0A4U1IBE6_9BURK</name>
<dbReference type="InterPro" id="IPR000015">
    <property type="entry name" value="Fimb_usher"/>
</dbReference>
<organism evidence="3 4">
    <name type="scientific">Trinickia terrae</name>
    <dbReference type="NCBI Taxonomy" id="2571161"/>
    <lineage>
        <taxon>Bacteria</taxon>
        <taxon>Pseudomonadati</taxon>
        <taxon>Pseudomonadota</taxon>
        <taxon>Betaproteobacteria</taxon>
        <taxon>Burkholderiales</taxon>
        <taxon>Burkholderiaceae</taxon>
        <taxon>Trinickia</taxon>
    </lineage>
</organism>
<evidence type="ECO:0000256" key="2">
    <source>
        <dbReference type="SAM" id="MobiDB-lite"/>
    </source>
</evidence>
<keyword evidence="1" id="KW-1029">Fimbrium biogenesis</keyword>
<evidence type="ECO:0000313" key="4">
    <source>
        <dbReference type="Proteomes" id="UP000305539"/>
    </source>
</evidence>
<dbReference type="RefSeq" id="WP_136893002.1">
    <property type="nucleotide sequence ID" value="NZ_SWJE01000003.1"/>
</dbReference>
<accession>A0A4U1IBE6</accession>
<keyword evidence="1" id="KW-0812">Transmembrane</keyword>
<dbReference type="Pfam" id="PF00577">
    <property type="entry name" value="Usher"/>
    <property type="match status" value="1"/>
</dbReference>
<comment type="subcellular location">
    <subcellularLocation>
        <location evidence="1">Cell outer membrane</location>
        <topology evidence="1">Multi-pass membrane protein</topology>
    </subcellularLocation>
</comment>